<dbReference type="RefSeq" id="WP_185128925.1">
    <property type="nucleotide sequence ID" value="NZ_JACJVO010000010.1"/>
</dbReference>
<gene>
    <name evidence="2" type="ORF">H7C18_10070</name>
</gene>
<evidence type="ECO:0000313" key="2">
    <source>
        <dbReference type="EMBL" id="MBB6731252.1"/>
    </source>
</evidence>
<dbReference type="Proteomes" id="UP000564644">
    <property type="component" value="Unassembled WGS sequence"/>
</dbReference>
<sequence length="1669" mass="182978">MKLGRVGTAFLVLLILIALATIGAPLPQPGKASAEEGTAPPYRTITIDDGSITVDGVAKSDPTNATTGFSVTGIWNVSTNVKGYGNSSSRWTDTVNNSVTWNPNLKAGTATISLYKLDWEDKADDGVKVEIVHNGTTDVLNVDLRPSSGGSGWVELGDYYFNGTDNEFVRLTRVHSSTGTVLTRADAVKFEGNIEQYDTPYNSIVIDDGDEGYSATSGWQTSTGVKGYNNSGTRYTDTINNAITWNPRLEAGTAKISLYKLDWADKADSNVKVEVVHNGTTDVQYIDLRPSSGGTGWVDLGTYEFSGTGAEFVRATRVQPTTSNIQTRIDAVKFEGRISQKPLPPPALRDRTLPNLTYTEAGSIENDGYKTVFYDAAWDGGHTVVRDVYYKDADADAWVPANTPQERLDEQWVLLDGDAGQRTNYYDTMNKTWITFDSVQITDGKTAVLSDSSHSADYDFEATWSLAKDRPEVSYSFTPRRAGHYVIGYQSFTSEAEADVDEVLSGYKSHAKMIGTAESTGLWQLTAPMSLVEKRDGDGNPLTYGVFVSAEELPLDFEPHGGADRQPLGMSLVNNDGGVQPIVYAPQLGAYSSLAAESTYRFTIGLYAQRSDIYDAYENIVRSEYGYTDYRENVAGQSLTDAMFNMIDLMKVEPQGDDSVNYVPSPSGWWGRAKGFIDIENEDAVRTSSDGVLMSAYYLTGDDDLYDTRALPSLEFGVSRNAQGWSPTKKPVYGVPSNWKMTSLPFDVSSVASLAQLTNGNAAIQEMVEEEYRFRNPDLKERGPVIQPLMMYRMTGNAVYLQQAETAADAYIASQIDTPATGNVSENEFIANNGKLWIELLELYEETGDAEYLNAAYKEAKRYVTMFVARPVPEGTYTIPQPDAPYTESFHWPASAKYDYPRDDFPEYETGGVQTDAWKVSPNGLTFEAGSTSAYYRMNAQEAPFLLRLAQDTGDSLLADVAHNAVIGRYSSYPGYYYKGFSISQLEPDFPLEGPSEATSIYYHHVPGQLGQTMDYLISEQALRSNGSISFPSVFETDFLWFKYHLYGSKPGTFYGHTGVWLWMPKGIISTSNPQLNWITAESGDRFYISLSNESADAQQASIELNSQIVGFDPVQTYPVTVIRGNGEPEQATMTNGAIDVSVSGKGITAVIVEGLDIEVPFHRQQPETTSEASYFFDTHSPIDAVKGMLIVKPDNTAYDAYIEAKTEKAATLYYSLDGGDTYTAVPDTVYPTEWSIRVNDLSDTFTYYVESEGKKTRTRSLYLPDHTAVPPEQPAWQPGSSIVTDNTEAETDGIWIRDTSGDGYYYDGYVYAKSATGAATAAIRWRPDLPESVVYDVYAKLPKMTIANENWSTGAAFDVHYDGGTQTVAVNEQASDGGWAYLGAFPFAEGTGGYVELTNQSGNSRVIADAVMWVPEDAQPQWQSVSISADKDALEMTRNVQLAVSGQLDNGLPGDMSQADVAYHLDRPDLAAVDAGGVLQLLQLDGTTDHIEVWADVTVNGTTLETPRLSIPIRDLTVTVDSANADGLFVSAGSWTQSNLSGYQTGVKSRYTTTQGSSATWTAMLPEGNYTVSLYNIVHSPGQDTNVKVEVKHKTGTEILYIDQSSGSSEWLNLGAYDFAGDGTEYVRMTRVTPTTVEPQTPAAELIYTRADAVKFERHSEIPAAEEE</sequence>
<dbReference type="Pfam" id="PF25275">
    <property type="entry name" value="Golvesin_C"/>
    <property type="match status" value="4"/>
</dbReference>
<evidence type="ECO:0000313" key="3">
    <source>
        <dbReference type="Proteomes" id="UP000564644"/>
    </source>
</evidence>
<name>A0A7X0SJR4_9BACL</name>
<reference evidence="2 3" key="1">
    <citation type="submission" date="2020-08" db="EMBL/GenBank/DDBJ databases">
        <title>Cohnella phylogeny.</title>
        <authorList>
            <person name="Dunlap C."/>
        </authorList>
    </citation>
    <scope>NUCLEOTIDE SEQUENCE [LARGE SCALE GENOMIC DNA]</scope>
    <source>
        <strain evidence="2 3">CBP 2801</strain>
    </source>
</reference>
<proteinExistence type="predicted"/>
<dbReference type="EMBL" id="JACJVO010000010">
    <property type="protein sequence ID" value="MBB6731252.1"/>
    <property type="molecule type" value="Genomic_DNA"/>
</dbReference>
<feature type="domain" description="Golvesin/Xly CBD-like" evidence="1">
    <location>
        <begin position="65"/>
        <end position="191"/>
    </location>
</feature>
<feature type="domain" description="Golvesin/Xly CBD-like" evidence="1">
    <location>
        <begin position="204"/>
        <end position="335"/>
    </location>
</feature>
<dbReference type="Gene3D" id="1.50.10.20">
    <property type="match status" value="1"/>
</dbReference>
<accession>A0A7X0SJR4</accession>
<feature type="domain" description="Golvesin/Xly CBD-like" evidence="1">
    <location>
        <begin position="1521"/>
        <end position="1637"/>
    </location>
</feature>
<dbReference type="InterPro" id="IPR008928">
    <property type="entry name" value="6-hairpin_glycosidase_sf"/>
</dbReference>
<keyword evidence="3" id="KW-1185">Reference proteome</keyword>
<dbReference type="InterPro" id="IPR033803">
    <property type="entry name" value="CBD-like_Golvesin-Xly"/>
</dbReference>
<evidence type="ECO:0000259" key="1">
    <source>
        <dbReference type="Pfam" id="PF25275"/>
    </source>
</evidence>
<dbReference type="SUPFAM" id="SSF48208">
    <property type="entry name" value="Six-hairpin glycosidases"/>
    <property type="match status" value="1"/>
</dbReference>
<comment type="caution">
    <text evidence="2">The sequence shown here is derived from an EMBL/GenBank/DDBJ whole genome shotgun (WGS) entry which is preliminary data.</text>
</comment>
<feature type="domain" description="Golvesin/Xly CBD-like" evidence="1">
    <location>
        <begin position="1284"/>
        <end position="1413"/>
    </location>
</feature>
<dbReference type="GO" id="GO:0005975">
    <property type="term" value="P:carbohydrate metabolic process"/>
    <property type="evidence" value="ECO:0007669"/>
    <property type="project" value="InterPro"/>
</dbReference>
<organism evidence="2 3">
    <name type="scientific">Cohnella zeiphila</name>
    <dbReference type="NCBI Taxonomy" id="2761120"/>
    <lineage>
        <taxon>Bacteria</taxon>
        <taxon>Bacillati</taxon>
        <taxon>Bacillota</taxon>
        <taxon>Bacilli</taxon>
        <taxon>Bacillales</taxon>
        <taxon>Paenibacillaceae</taxon>
        <taxon>Cohnella</taxon>
    </lineage>
</organism>
<protein>
    <recommendedName>
        <fullName evidence="1">Golvesin/Xly CBD-like domain-containing protein</fullName>
    </recommendedName>
</protein>